<evidence type="ECO:0000313" key="2">
    <source>
        <dbReference type="EMBL" id="RPA77186.1"/>
    </source>
</evidence>
<organism evidence="2 3">
    <name type="scientific">Ascobolus immersus RN42</name>
    <dbReference type="NCBI Taxonomy" id="1160509"/>
    <lineage>
        <taxon>Eukaryota</taxon>
        <taxon>Fungi</taxon>
        <taxon>Dikarya</taxon>
        <taxon>Ascomycota</taxon>
        <taxon>Pezizomycotina</taxon>
        <taxon>Pezizomycetes</taxon>
        <taxon>Pezizales</taxon>
        <taxon>Ascobolaceae</taxon>
        <taxon>Ascobolus</taxon>
    </lineage>
</organism>
<name>A0A3N4HVR9_ASCIM</name>
<feature type="region of interest" description="Disordered" evidence="1">
    <location>
        <begin position="50"/>
        <end position="79"/>
    </location>
</feature>
<accession>A0A3N4HVR9</accession>
<evidence type="ECO:0000313" key="3">
    <source>
        <dbReference type="Proteomes" id="UP000275078"/>
    </source>
</evidence>
<proteinExistence type="predicted"/>
<dbReference type="AlphaFoldDB" id="A0A3N4HVR9"/>
<dbReference type="Proteomes" id="UP000275078">
    <property type="component" value="Unassembled WGS sequence"/>
</dbReference>
<dbReference type="EMBL" id="ML119731">
    <property type="protein sequence ID" value="RPA77186.1"/>
    <property type="molecule type" value="Genomic_DNA"/>
</dbReference>
<feature type="region of interest" description="Disordered" evidence="1">
    <location>
        <begin position="162"/>
        <end position="181"/>
    </location>
</feature>
<reference evidence="2 3" key="1">
    <citation type="journal article" date="2018" name="Nat. Ecol. Evol.">
        <title>Pezizomycetes genomes reveal the molecular basis of ectomycorrhizal truffle lifestyle.</title>
        <authorList>
            <person name="Murat C."/>
            <person name="Payen T."/>
            <person name="Noel B."/>
            <person name="Kuo A."/>
            <person name="Morin E."/>
            <person name="Chen J."/>
            <person name="Kohler A."/>
            <person name="Krizsan K."/>
            <person name="Balestrini R."/>
            <person name="Da Silva C."/>
            <person name="Montanini B."/>
            <person name="Hainaut M."/>
            <person name="Levati E."/>
            <person name="Barry K.W."/>
            <person name="Belfiori B."/>
            <person name="Cichocki N."/>
            <person name="Clum A."/>
            <person name="Dockter R.B."/>
            <person name="Fauchery L."/>
            <person name="Guy J."/>
            <person name="Iotti M."/>
            <person name="Le Tacon F."/>
            <person name="Lindquist E.A."/>
            <person name="Lipzen A."/>
            <person name="Malagnac F."/>
            <person name="Mello A."/>
            <person name="Molinier V."/>
            <person name="Miyauchi S."/>
            <person name="Poulain J."/>
            <person name="Riccioni C."/>
            <person name="Rubini A."/>
            <person name="Sitrit Y."/>
            <person name="Splivallo R."/>
            <person name="Traeger S."/>
            <person name="Wang M."/>
            <person name="Zifcakova L."/>
            <person name="Wipf D."/>
            <person name="Zambonelli A."/>
            <person name="Paolocci F."/>
            <person name="Nowrousian M."/>
            <person name="Ottonello S."/>
            <person name="Baldrian P."/>
            <person name="Spatafora J.W."/>
            <person name="Henrissat B."/>
            <person name="Nagy L.G."/>
            <person name="Aury J.M."/>
            <person name="Wincker P."/>
            <person name="Grigoriev I.V."/>
            <person name="Bonfante P."/>
            <person name="Martin F.M."/>
        </authorList>
    </citation>
    <scope>NUCLEOTIDE SEQUENCE [LARGE SCALE GENOMIC DNA]</scope>
    <source>
        <strain evidence="2 3">RN42</strain>
    </source>
</reference>
<keyword evidence="3" id="KW-1185">Reference proteome</keyword>
<evidence type="ECO:0000256" key="1">
    <source>
        <dbReference type="SAM" id="MobiDB-lite"/>
    </source>
</evidence>
<gene>
    <name evidence="2" type="ORF">BJ508DRAFT_417271</name>
</gene>
<protein>
    <submittedName>
        <fullName evidence="2">Uncharacterized protein</fullName>
    </submittedName>
</protein>
<feature type="compositionally biased region" description="Low complexity" evidence="1">
    <location>
        <begin position="58"/>
        <end position="71"/>
    </location>
</feature>
<sequence>MSFNATINGSPLSHKVTKSVIHLGPKLDQVLPAYIPSLLEPVRAVSYGPQGSKWATASGSRSNTSSSPASSRYGHSASAGDRAAFSGHNGFAINANRAKFIAESSGLNKAPVNKGGARASQVGWYGQDETDSDFVKNFYKNAERNGGGSGFAAGVGAGREERAGNGYKGYDGGMENEDEIL</sequence>